<sequence>MSQHQHPPAPKSPSLPPLPPHGSPSLPPHGSPSLLPHGSLSRPRPGRSLPRLAPRGRQQPGLPLPRQPPLMSLPLALRSIRQAPQARAQVPLCLQPLLFPAARLRCLLPVPPARPARPVRPVRLLPHPLRLAPLQPLAREVTTAQVPPLIWSTPSRL</sequence>
<accession>A0A074SFI3</accession>
<proteinExistence type="predicted"/>
<evidence type="ECO:0000313" key="2">
    <source>
        <dbReference type="EMBL" id="KEP55573.1"/>
    </source>
</evidence>
<feature type="compositionally biased region" description="Pro residues" evidence="1">
    <location>
        <begin position="7"/>
        <end position="30"/>
    </location>
</feature>
<dbReference type="Proteomes" id="UP000027456">
    <property type="component" value="Unassembled WGS sequence"/>
</dbReference>
<evidence type="ECO:0000313" key="3">
    <source>
        <dbReference type="Proteomes" id="UP000027456"/>
    </source>
</evidence>
<reference evidence="2 3" key="1">
    <citation type="submission" date="2013-12" db="EMBL/GenBank/DDBJ databases">
        <authorList>
            <person name="Cubeta M."/>
            <person name="Pakala S."/>
            <person name="Fedorova N."/>
            <person name="Thomas E."/>
            <person name="Dean R."/>
            <person name="Jabaji S."/>
            <person name="Neate S."/>
            <person name="Toda T."/>
            <person name="Tavantzis S."/>
            <person name="Vilgalys R."/>
            <person name="Bharathan N."/>
            <person name="Pakala S."/>
            <person name="Losada L.S."/>
            <person name="Zafar N."/>
            <person name="Nierman W."/>
        </authorList>
    </citation>
    <scope>NUCLEOTIDE SEQUENCE [LARGE SCALE GENOMIC DNA]</scope>
    <source>
        <strain evidence="2 3">123E</strain>
    </source>
</reference>
<gene>
    <name evidence="2" type="ORF">V565_003370</name>
</gene>
<dbReference type="HOGENOM" id="CLU_1678915_0_0_1"/>
<feature type="compositionally biased region" description="Low complexity" evidence="1">
    <location>
        <begin position="31"/>
        <end position="61"/>
    </location>
</feature>
<dbReference type="EMBL" id="AZST01000004">
    <property type="protein sequence ID" value="KEP55573.1"/>
    <property type="molecule type" value="Genomic_DNA"/>
</dbReference>
<protein>
    <submittedName>
        <fullName evidence="2">Uncharacterized protein</fullName>
    </submittedName>
</protein>
<name>A0A074SFI3_9AGAM</name>
<comment type="caution">
    <text evidence="2">The sequence shown here is derived from an EMBL/GenBank/DDBJ whole genome shotgun (WGS) entry which is preliminary data.</text>
</comment>
<keyword evidence="3" id="KW-1185">Reference proteome</keyword>
<evidence type="ECO:0000256" key="1">
    <source>
        <dbReference type="SAM" id="MobiDB-lite"/>
    </source>
</evidence>
<feature type="region of interest" description="Disordered" evidence="1">
    <location>
        <begin position="1"/>
        <end position="70"/>
    </location>
</feature>
<organism evidence="2 3">
    <name type="scientific">Rhizoctonia solani 123E</name>
    <dbReference type="NCBI Taxonomy" id="1423351"/>
    <lineage>
        <taxon>Eukaryota</taxon>
        <taxon>Fungi</taxon>
        <taxon>Dikarya</taxon>
        <taxon>Basidiomycota</taxon>
        <taxon>Agaricomycotina</taxon>
        <taxon>Agaricomycetes</taxon>
        <taxon>Cantharellales</taxon>
        <taxon>Ceratobasidiaceae</taxon>
        <taxon>Rhizoctonia</taxon>
    </lineage>
</organism>
<dbReference type="AlphaFoldDB" id="A0A074SFI3"/>